<accession>A0A284VPB8</accession>
<dbReference type="Proteomes" id="UP000218615">
    <property type="component" value="Unassembled WGS sequence"/>
</dbReference>
<dbReference type="AlphaFoldDB" id="A0A284VPB8"/>
<dbReference type="OrthoDB" id="131953at2157"/>
<proteinExistence type="predicted"/>
<reference evidence="2" key="1">
    <citation type="submission" date="2017-06" db="EMBL/GenBank/DDBJ databases">
        <authorList>
            <person name="Cremers G."/>
        </authorList>
    </citation>
    <scope>NUCLEOTIDE SEQUENCE [LARGE SCALE GENOMIC DNA]</scope>
</reference>
<evidence type="ECO:0000313" key="1">
    <source>
        <dbReference type="EMBL" id="SNQ61140.1"/>
    </source>
</evidence>
<sequence length="167" mass="19100">MKTTRERNGVIMIVTRHISLDNDCIQKMEPYVEKHKGNFSAAIREIIDRAGKNSELENISTIDNTLFKWMLNEIDGLLVPDNVLDDLIGPMLINSMGKLEEYLKNKFSELEWDVDLSLKYDNDTSASEVLIEVKGSPQKIRFVARMLAQYLVKNSPEHAPLEITSVF</sequence>
<dbReference type="RefSeq" id="WP_096205787.1">
    <property type="nucleotide sequence ID" value="NZ_FZMP01000155.1"/>
</dbReference>
<protein>
    <submittedName>
        <fullName evidence="1">Uncharacterized protein</fullName>
    </submittedName>
</protein>
<evidence type="ECO:0000313" key="2">
    <source>
        <dbReference type="Proteomes" id="UP000218615"/>
    </source>
</evidence>
<gene>
    <name evidence="1" type="ORF">MNV_2380003</name>
</gene>
<name>A0A284VPB8_9EURY</name>
<dbReference type="EMBL" id="FZMP01000155">
    <property type="protein sequence ID" value="SNQ61140.1"/>
    <property type="molecule type" value="Genomic_DNA"/>
</dbReference>
<keyword evidence="2" id="KW-1185">Reference proteome</keyword>
<organism evidence="1 2">
    <name type="scientific">Candidatus Methanoperedens nitratireducens</name>
    <dbReference type="NCBI Taxonomy" id="1392998"/>
    <lineage>
        <taxon>Archaea</taxon>
        <taxon>Methanobacteriati</taxon>
        <taxon>Methanobacteriota</taxon>
        <taxon>Stenosarchaea group</taxon>
        <taxon>Methanomicrobia</taxon>
        <taxon>Methanosarcinales</taxon>
        <taxon>ANME-2 cluster</taxon>
        <taxon>Candidatus Methanoperedentaceae</taxon>
        <taxon>Candidatus Methanoperedens</taxon>
    </lineage>
</organism>